<dbReference type="HOGENOM" id="CLU_077883_0_0_4"/>
<name>G4CKJ9_9NEIS</name>
<reference evidence="1 2" key="1">
    <citation type="submission" date="2011-05" db="EMBL/GenBank/DDBJ databases">
        <authorList>
            <person name="Muzny D."/>
            <person name="Qin X."/>
            <person name="Deng J."/>
            <person name="Jiang H."/>
            <person name="Liu Y."/>
            <person name="Qu J."/>
            <person name="Song X.-Z."/>
            <person name="Zhang L."/>
            <person name="Thornton R."/>
            <person name="Coyle M."/>
            <person name="Francisco L."/>
            <person name="Jackson L."/>
            <person name="Javaid M."/>
            <person name="Korchina V."/>
            <person name="Kovar C."/>
            <person name="Mata R."/>
            <person name="Mathew T."/>
            <person name="Ngo R."/>
            <person name="Nguyen L."/>
            <person name="Nguyen N."/>
            <person name="Okwuonu G."/>
            <person name="Ongeri F."/>
            <person name="Pham C."/>
            <person name="Simmons D."/>
            <person name="Wilczek-Boney K."/>
            <person name="Hale W."/>
            <person name="Jakkamsetti A."/>
            <person name="Pham P."/>
            <person name="Ruth R."/>
            <person name="San Lucas F."/>
            <person name="Warren J."/>
            <person name="Zhang J."/>
            <person name="Zhao Z."/>
            <person name="Zhou C."/>
            <person name="Zhu D."/>
            <person name="Lee S."/>
            <person name="Bess C."/>
            <person name="Blankenburg K."/>
            <person name="Forbes L."/>
            <person name="Fu Q."/>
            <person name="Gubbala S."/>
            <person name="Hirani K."/>
            <person name="Jayaseelan J.C."/>
            <person name="Lara F."/>
            <person name="Munidasa M."/>
            <person name="Palculict T."/>
            <person name="Patil S."/>
            <person name="Pu L.-L."/>
            <person name="Saada N."/>
            <person name="Tang L."/>
            <person name="Weissenberger G."/>
            <person name="Zhu Y."/>
            <person name="Hemphill L."/>
            <person name="Shang Y."/>
            <person name="Youmans B."/>
            <person name="Ayvaz T."/>
            <person name="Ross M."/>
            <person name="Santibanez J."/>
            <person name="Aqrawi P."/>
            <person name="Gross S."/>
            <person name="Joshi V."/>
            <person name="Fowler G."/>
            <person name="Nazareth L."/>
            <person name="Reid J."/>
            <person name="Worley K."/>
            <person name="Petrosino J."/>
            <person name="Highlander S."/>
            <person name="Gibbs R."/>
        </authorList>
    </citation>
    <scope>NUCLEOTIDE SEQUENCE [LARGE SCALE GENOMIC DNA]</scope>
    <source>
        <strain evidence="1 2">871</strain>
    </source>
</reference>
<dbReference type="OrthoDB" id="8611811at2"/>
<evidence type="ECO:0008006" key="3">
    <source>
        <dbReference type="Google" id="ProtNLM"/>
    </source>
</evidence>
<dbReference type="AlphaFoldDB" id="G4CKJ9"/>
<dbReference type="Pfam" id="PF13835">
    <property type="entry name" value="DUF4194"/>
    <property type="match status" value="1"/>
</dbReference>
<accession>G4CKJ9</accession>
<proteinExistence type="predicted"/>
<comment type="caution">
    <text evidence="1">The sequence shown here is derived from an EMBL/GenBank/DDBJ whole genome shotgun (WGS) entry which is preliminary data.</text>
</comment>
<dbReference type="InterPro" id="IPR025449">
    <property type="entry name" value="JetB"/>
</dbReference>
<organism evidence="1 2">
    <name type="scientific">Neisseria shayeganii 871</name>
    <dbReference type="NCBI Taxonomy" id="1032488"/>
    <lineage>
        <taxon>Bacteria</taxon>
        <taxon>Pseudomonadati</taxon>
        <taxon>Pseudomonadota</taxon>
        <taxon>Betaproteobacteria</taxon>
        <taxon>Neisseriales</taxon>
        <taxon>Neisseriaceae</taxon>
        <taxon>Neisseria</taxon>
    </lineage>
</organism>
<gene>
    <name evidence="1" type="ORF">HMPREF9371_2139</name>
</gene>
<evidence type="ECO:0000313" key="1">
    <source>
        <dbReference type="EMBL" id="EGY51675.1"/>
    </source>
</evidence>
<protein>
    <recommendedName>
        <fullName evidence="3">DUF4194 domain-containing protein</fullName>
    </recommendedName>
</protein>
<dbReference type="PATRIC" id="fig|1032488.3.peg.2022"/>
<sequence length="229" mass="25490">MDADFHSAHPSAPAEAVLADNLPPSALSDEARRALVYLLRHGVILASEKARLFDTVCRYQAPIRAHLADVFLRLVLDDRQGVVFVAAAEAEAGDGEEGADEGGAVSLINRRTLTLYDTLLLLVLRKHYQERENAGEQKIIIDLERISASLSPFLPLTDHAALDKKRLLARIGKMLEHKLLQAVRGEDERYEITPLIRYVINAETLHRLLAEYRRLLQTQLGGTAAEENV</sequence>
<keyword evidence="2" id="KW-1185">Reference proteome</keyword>
<dbReference type="RefSeq" id="WP_009119825.1">
    <property type="nucleotide sequence ID" value="NZ_JH164926.1"/>
</dbReference>
<evidence type="ECO:0000313" key="2">
    <source>
        <dbReference type="Proteomes" id="UP000003019"/>
    </source>
</evidence>
<dbReference type="Proteomes" id="UP000003019">
    <property type="component" value="Unassembled WGS sequence"/>
</dbReference>
<dbReference type="STRING" id="1032488.HMPREF9371_2139"/>
<dbReference type="EMBL" id="AGAY01000073">
    <property type="protein sequence ID" value="EGY51675.1"/>
    <property type="molecule type" value="Genomic_DNA"/>
</dbReference>